<evidence type="ECO:0000313" key="2">
    <source>
        <dbReference type="Proteomes" id="UP000828390"/>
    </source>
</evidence>
<dbReference type="AlphaFoldDB" id="A0A9D4MFK2"/>
<proteinExistence type="predicted"/>
<reference evidence="1" key="1">
    <citation type="journal article" date="2019" name="bioRxiv">
        <title>The Genome of the Zebra Mussel, Dreissena polymorpha: A Resource for Invasive Species Research.</title>
        <authorList>
            <person name="McCartney M.A."/>
            <person name="Auch B."/>
            <person name="Kono T."/>
            <person name="Mallez S."/>
            <person name="Zhang Y."/>
            <person name="Obille A."/>
            <person name="Becker A."/>
            <person name="Abrahante J.E."/>
            <person name="Garbe J."/>
            <person name="Badalamenti J.P."/>
            <person name="Herman A."/>
            <person name="Mangelson H."/>
            <person name="Liachko I."/>
            <person name="Sullivan S."/>
            <person name="Sone E.D."/>
            <person name="Koren S."/>
            <person name="Silverstein K.A.T."/>
            <person name="Beckman K.B."/>
            <person name="Gohl D.M."/>
        </authorList>
    </citation>
    <scope>NUCLEOTIDE SEQUENCE</scope>
    <source>
        <strain evidence="1">Duluth1</strain>
        <tissue evidence="1">Whole animal</tissue>
    </source>
</reference>
<comment type="caution">
    <text evidence="1">The sequence shown here is derived from an EMBL/GenBank/DDBJ whole genome shotgun (WGS) entry which is preliminary data.</text>
</comment>
<evidence type="ECO:0000313" key="1">
    <source>
        <dbReference type="EMBL" id="KAH3875648.1"/>
    </source>
</evidence>
<dbReference type="SUPFAM" id="SSF53067">
    <property type="entry name" value="Actin-like ATPase domain"/>
    <property type="match status" value="1"/>
</dbReference>
<gene>
    <name evidence="1" type="ORF">DPMN_038921</name>
</gene>
<name>A0A9D4MFK2_DREPO</name>
<organism evidence="1 2">
    <name type="scientific">Dreissena polymorpha</name>
    <name type="common">Zebra mussel</name>
    <name type="synonym">Mytilus polymorpha</name>
    <dbReference type="NCBI Taxonomy" id="45954"/>
    <lineage>
        <taxon>Eukaryota</taxon>
        <taxon>Metazoa</taxon>
        <taxon>Spiralia</taxon>
        <taxon>Lophotrochozoa</taxon>
        <taxon>Mollusca</taxon>
        <taxon>Bivalvia</taxon>
        <taxon>Autobranchia</taxon>
        <taxon>Heteroconchia</taxon>
        <taxon>Euheterodonta</taxon>
        <taxon>Imparidentia</taxon>
        <taxon>Neoheterodontei</taxon>
        <taxon>Myida</taxon>
        <taxon>Dreissenoidea</taxon>
        <taxon>Dreissenidae</taxon>
        <taxon>Dreissena</taxon>
    </lineage>
</organism>
<dbReference type="Proteomes" id="UP000828390">
    <property type="component" value="Unassembled WGS sequence"/>
</dbReference>
<dbReference type="PANTHER" id="PTHR14187:SF5">
    <property type="entry name" value="HEAT SHOCK 70 KDA PROTEIN 12A"/>
    <property type="match status" value="1"/>
</dbReference>
<sequence>MRIESADAEAWFEKPVSNIIGHIQSLLQQDKMNDINTLLLVGGFGESKYVQARFQEELAGKCLIVPKEPGLAVLKGAVLIGHNPGKVTSRVMVYSYGLRAYKNFVENKDPIEKKVLVNDVWKVDDVFNVYIKANEEVTVDKEISHYHTPATNISTIDVYRTLSEKPEYTTDPGCEHLCSLELKNTDNLAFKDQKIKVTFMFGNTELLVKVYHTVTGKEEMQILDCLQ</sequence>
<dbReference type="EMBL" id="JAIWYP010000002">
    <property type="protein sequence ID" value="KAH3875648.1"/>
    <property type="molecule type" value="Genomic_DNA"/>
</dbReference>
<keyword evidence="2" id="KW-1185">Reference proteome</keyword>
<accession>A0A9D4MFK2</accession>
<dbReference type="PANTHER" id="PTHR14187">
    <property type="entry name" value="ALPHA KINASE/ELONGATION FACTOR 2 KINASE"/>
    <property type="match status" value="1"/>
</dbReference>
<protein>
    <submittedName>
        <fullName evidence="1">Uncharacterized protein</fullName>
    </submittedName>
</protein>
<dbReference type="InterPro" id="IPR043129">
    <property type="entry name" value="ATPase_NBD"/>
</dbReference>
<reference evidence="1" key="2">
    <citation type="submission" date="2020-11" db="EMBL/GenBank/DDBJ databases">
        <authorList>
            <person name="McCartney M.A."/>
            <person name="Auch B."/>
            <person name="Kono T."/>
            <person name="Mallez S."/>
            <person name="Becker A."/>
            <person name="Gohl D.M."/>
            <person name="Silverstein K.A.T."/>
            <person name="Koren S."/>
            <person name="Bechman K.B."/>
            <person name="Herman A."/>
            <person name="Abrahante J.E."/>
            <person name="Garbe J."/>
        </authorList>
    </citation>
    <scope>NUCLEOTIDE SEQUENCE</scope>
    <source>
        <strain evidence="1">Duluth1</strain>
        <tissue evidence="1">Whole animal</tissue>
    </source>
</reference>